<evidence type="ECO:0000256" key="1">
    <source>
        <dbReference type="ARBA" id="ARBA00008779"/>
    </source>
</evidence>
<comment type="similarity">
    <text evidence="1">Belongs to the sulfatase family.</text>
</comment>
<proteinExistence type="inferred from homology"/>
<dbReference type="EMBL" id="BARS01001628">
    <property type="protein sequence ID" value="GAF74309.1"/>
    <property type="molecule type" value="Genomic_DNA"/>
</dbReference>
<dbReference type="AlphaFoldDB" id="X0RZQ3"/>
<evidence type="ECO:0000259" key="3">
    <source>
        <dbReference type="Pfam" id="PF00884"/>
    </source>
</evidence>
<evidence type="ECO:0000313" key="4">
    <source>
        <dbReference type="EMBL" id="GAF74309.1"/>
    </source>
</evidence>
<organism evidence="4">
    <name type="scientific">marine sediment metagenome</name>
    <dbReference type="NCBI Taxonomy" id="412755"/>
    <lineage>
        <taxon>unclassified sequences</taxon>
        <taxon>metagenomes</taxon>
        <taxon>ecological metagenomes</taxon>
    </lineage>
</organism>
<dbReference type="InterPro" id="IPR000917">
    <property type="entry name" value="Sulfatase_N"/>
</dbReference>
<comment type="caution">
    <text evidence="4">The sequence shown here is derived from an EMBL/GenBank/DDBJ whole genome shotgun (WGS) entry which is preliminary data.</text>
</comment>
<dbReference type="PANTHER" id="PTHR42693">
    <property type="entry name" value="ARYLSULFATASE FAMILY MEMBER"/>
    <property type="match status" value="1"/>
</dbReference>
<name>X0RZQ3_9ZZZZ</name>
<sequence length="249" mass="28965">MLMTGKYPHANKVLSNCNSRSAPFGCELQESDRCWSDVLKDRGYSLGYIGKWHLDAPYKPYVKCENNRPSFAWNEWCPPNRRHGFDFWYSYGTYDYHFTPIYWATDSPRNKPIRVKQWGPEHEADLAIKYIRNEGGRYRKANRPFALVISMNPPHTPYQLVPKKYVDMYEGKTYKNLINRPNVNKEGDTPGGKLARRHIKNYLAMVTGVDDQFGRVLKTLKHEGLENDTIVVFTSDHGNCLGSHEHETK</sequence>
<reference evidence="4" key="1">
    <citation type="journal article" date="2014" name="Front. Microbiol.">
        <title>High frequency of phylogenetically diverse reductive dehalogenase-homologous genes in deep subseafloor sedimentary metagenomes.</title>
        <authorList>
            <person name="Kawai M."/>
            <person name="Futagami T."/>
            <person name="Toyoda A."/>
            <person name="Takaki Y."/>
            <person name="Nishi S."/>
            <person name="Hori S."/>
            <person name="Arai W."/>
            <person name="Tsubouchi T."/>
            <person name="Morono Y."/>
            <person name="Uchiyama I."/>
            <person name="Ito T."/>
            <person name="Fujiyama A."/>
            <person name="Inagaki F."/>
            <person name="Takami H."/>
        </authorList>
    </citation>
    <scope>NUCLEOTIDE SEQUENCE</scope>
    <source>
        <strain evidence="4">Expedition CK06-06</strain>
    </source>
</reference>
<feature type="non-terminal residue" evidence="4">
    <location>
        <position position="249"/>
    </location>
</feature>
<dbReference type="PANTHER" id="PTHR42693:SF53">
    <property type="entry name" value="ENDO-4-O-SULFATASE"/>
    <property type="match status" value="1"/>
</dbReference>
<dbReference type="InterPro" id="IPR017850">
    <property type="entry name" value="Alkaline_phosphatase_core_sf"/>
</dbReference>
<dbReference type="Pfam" id="PF00884">
    <property type="entry name" value="Sulfatase"/>
    <property type="match status" value="1"/>
</dbReference>
<protein>
    <recommendedName>
        <fullName evidence="3">Sulfatase N-terminal domain-containing protein</fullName>
    </recommendedName>
</protein>
<feature type="domain" description="Sulfatase N-terminal" evidence="3">
    <location>
        <begin position="1"/>
        <end position="243"/>
    </location>
</feature>
<evidence type="ECO:0000256" key="2">
    <source>
        <dbReference type="ARBA" id="ARBA00022801"/>
    </source>
</evidence>
<gene>
    <name evidence="4" type="ORF">S01H1_03085</name>
</gene>
<dbReference type="SUPFAM" id="SSF53649">
    <property type="entry name" value="Alkaline phosphatase-like"/>
    <property type="match status" value="1"/>
</dbReference>
<keyword evidence="2" id="KW-0378">Hydrolase</keyword>
<accession>X0RZQ3</accession>
<dbReference type="Gene3D" id="3.40.720.10">
    <property type="entry name" value="Alkaline Phosphatase, subunit A"/>
    <property type="match status" value="1"/>
</dbReference>
<dbReference type="GO" id="GO:0004065">
    <property type="term" value="F:arylsulfatase activity"/>
    <property type="evidence" value="ECO:0007669"/>
    <property type="project" value="TreeGrafter"/>
</dbReference>
<dbReference type="InterPro" id="IPR050738">
    <property type="entry name" value="Sulfatase"/>
</dbReference>